<dbReference type="Gene3D" id="1.10.220.150">
    <property type="entry name" value="Arf GTPase activating protein"/>
    <property type="match status" value="1"/>
</dbReference>
<protein>
    <recommendedName>
        <fullName evidence="11">Arf-GAP domain-containing protein</fullName>
    </recommendedName>
</protein>
<dbReference type="GO" id="GO:0043565">
    <property type="term" value="F:sequence-specific DNA binding"/>
    <property type="evidence" value="ECO:0007669"/>
    <property type="project" value="InterPro"/>
</dbReference>
<keyword evidence="4" id="KW-0862">Zinc</keyword>
<dbReference type="PANTHER" id="PTHR45705:SF1">
    <property type="entry name" value="FI20236P1"/>
    <property type="match status" value="1"/>
</dbReference>
<dbReference type="KEGG" id="lel:PVL30_003332"/>
<dbReference type="InterPro" id="IPR044732">
    <property type="entry name" value="ArfGAP_SMAP1-like"/>
</dbReference>
<evidence type="ECO:0000259" key="7">
    <source>
        <dbReference type="PROSITE" id="PS50114"/>
    </source>
</evidence>
<keyword evidence="3 5" id="KW-0863">Zinc-finger</keyword>
<feature type="compositionally biased region" description="Polar residues" evidence="6">
    <location>
        <begin position="380"/>
        <end position="392"/>
    </location>
</feature>
<dbReference type="InterPro" id="IPR001164">
    <property type="entry name" value="ArfGAP_dom"/>
</dbReference>
<dbReference type="Proteomes" id="UP000001996">
    <property type="component" value="Unassembled WGS sequence"/>
</dbReference>
<feature type="region of interest" description="Disordered" evidence="6">
    <location>
        <begin position="346"/>
        <end position="392"/>
    </location>
</feature>
<evidence type="ECO:0000256" key="5">
    <source>
        <dbReference type="PROSITE-ProRule" id="PRU00094"/>
    </source>
</evidence>
<dbReference type="PROSITE" id="PS50114">
    <property type="entry name" value="GATA_ZN_FINGER_2"/>
    <property type="match status" value="1"/>
</dbReference>
<dbReference type="PROSITE" id="PS50115">
    <property type="entry name" value="ARFGAP"/>
    <property type="match status" value="1"/>
</dbReference>
<dbReference type="eggNOG" id="KOG0703">
    <property type="taxonomic scope" value="Eukaryota"/>
</dbReference>
<dbReference type="GO" id="GO:0005737">
    <property type="term" value="C:cytoplasm"/>
    <property type="evidence" value="ECO:0007669"/>
    <property type="project" value="TreeGrafter"/>
</dbReference>
<evidence type="ECO:0000256" key="4">
    <source>
        <dbReference type="ARBA" id="ARBA00022833"/>
    </source>
</evidence>
<feature type="compositionally biased region" description="Low complexity" evidence="6">
    <location>
        <begin position="149"/>
        <end position="184"/>
    </location>
</feature>
<feature type="compositionally biased region" description="Polar residues" evidence="6">
    <location>
        <begin position="185"/>
        <end position="210"/>
    </location>
</feature>
<evidence type="ECO:0000256" key="6">
    <source>
        <dbReference type="SAM" id="MobiDB-lite"/>
    </source>
</evidence>
<dbReference type="InterPro" id="IPR000679">
    <property type="entry name" value="Znf_GATA"/>
</dbReference>
<feature type="compositionally biased region" description="Low complexity" evidence="6">
    <location>
        <begin position="355"/>
        <end position="379"/>
    </location>
</feature>
<dbReference type="FunFam" id="1.10.220.150:FF:000009">
    <property type="entry name" value="stromal membrane-associated protein 1 isoform X1"/>
    <property type="match status" value="1"/>
</dbReference>
<dbReference type="GO" id="GO:0005096">
    <property type="term" value="F:GTPase activator activity"/>
    <property type="evidence" value="ECO:0007669"/>
    <property type="project" value="UniProtKB-KW"/>
</dbReference>
<dbReference type="GO" id="GO:0006891">
    <property type="term" value="P:intra-Golgi vesicle-mediated transport"/>
    <property type="evidence" value="ECO:0007669"/>
    <property type="project" value="TreeGrafter"/>
</dbReference>
<feature type="domain" description="GATA-type" evidence="7">
    <location>
        <begin position="33"/>
        <end position="73"/>
    </location>
</feature>
<accession>A5DYQ7</accession>
<dbReference type="GeneID" id="5233157"/>
<dbReference type="PANTHER" id="PTHR45705">
    <property type="entry name" value="FI20236P1"/>
    <property type="match status" value="1"/>
</dbReference>
<feature type="compositionally biased region" description="Low complexity" evidence="6">
    <location>
        <begin position="411"/>
        <end position="427"/>
    </location>
</feature>
<dbReference type="InterPro" id="IPR038508">
    <property type="entry name" value="ArfGAP_dom_sf"/>
</dbReference>
<dbReference type="FunCoup" id="A5DYQ7">
    <property type="interactions" value="141"/>
</dbReference>
<evidence type="ECO:0000259" key="8">
    <source>
        <dbReference type="PROSITE" id="PS50115"/>
    </source>
</evidence>
<feature type="region of interest" description="Disordered" evidence="6">
    <location>
        <begin position="296"/>
        <end position="329"/>
    </location>
</feature>
<evidence type="ECO:0008006" key="11">
    <source>
        <dbReference type="Google" id="ProtNLM"/>
    </source>
</evidence>
<feature type="compositionally biased region" description="Polar residues" evidence="6">
    <location>
        <begin position="236"/>
        <end position="281"/>
    </location>
</feature>
<dbReference type="InterPro" id="IPR037278">
    <property type="entry name" value="ARFGAP/RecO"/>
</dbReference>
<dbReference type="PRINTS" id="PR00405">
    <property type="entry name" value="REVINTRACTNG"/>
</dbReference>
<dbReference type="GO" id="GO:0008270">
    <property type="term" value="F:zinc ion binding"/>
    <property type="evidence" value="ECO:0007669"/>
    <property type="project" value="UniProtKB-KW"/>
</dbReference>
<evidence type="ECO:0000313" key="10">
    <source>
        <dbReference type="Proteomes" id="UP000001996"/>
    </source>
</evidence>
<dbReference type="EMBL" id="CH981526">
    <property type="protein sequence ID" value="EDK44315.1"/>
    <property type="molecule type" value="Genomic_DNA"/>
</dbReference>
<keyword evidence="1" id="KW-0343">GTPase activation</keyword>
<name>A5DYQ7_LODEL</name>
<dbReference type="HOGENOM" id="CLU_023062_3_3_1"/>
<dbReference type="CDD" id="cd08839">
    <property type="entry name" value="ArfGap_SMAP"/>
    <property type="match status" value="1"/>
</dbReference>
<dbReference type="InParanoid" id="A5DYQ7"/>
<evidence type="ECO:0000256" key="2">
    <source>
        <dbReference type="ARBA" id="ARBA00022723"/>
    </source>
</evidence>
<keyword evidence="10" id="KW-1185">Reference proteome</keyword>
<dbReference type="Pfam" id="PF01412">
    <property type="entry name" value="ArfGap"/>
    <property type="match status" value="1"/>
</dbReference>
<gene>
    <name evidence="9" type="ORF">LELG_02494</name>
</gene>
<keyword evidence="2" id="KW-0479">Metal-binding</keyword>
<sequence>MSYTSRSSSRALPSSKKTHLETHKQILKQLLREEANKSCADCKTTKNPRWASWNLGCFICIRCSGIHRSMGTHISKVKSVDLDAWTDEQIENMVKWGNEKCNGYWESKLPEAYIPDGSKIENFIRTKYDLKKWCSSPTVPNPSTIPGKSQTVNNQNKSTNSSTNSSTSSSTNFNNNSSTASNASRVDSSSTKKTLGSLPTANSSAKSNSLLDDDFGHFTTSSKHTSSHAPPVPQKHLSQPVTPRTPQVPISRTPQPAQVSRTSQQLQSAQSTGGSISSNSRPDLKKSILSLYASPSSSNSFLQTQQSPPPQSQSQSQPLHQQQQIRANSQTNSLTDSLAGLSFHSNSTSNLYPGLNNTTTTTTTTSSSYNNNNNLNNYSQPQSHSTGSLNAPSKLQQNIQNNTWNNEWSDASSTSSNATRAAQRSTTTNLDDDLFKNVWS</sequence>
<dbReference type="SMART" id="SM00105">
    <property type="entry name" value="ArfGap"/>
    <property type="match status" value="1"/>
</dbReference>
<feature type="region of interest" description="Disordered" evidence="6">
    <location>
        <begin position="405"/>
        <end position="427"/>
    </location>
</feature>
<feature type="compositionally biased region" description="Low complexity" evidence="6">
    <location>
        <begin position="1"/>
        <end position="15"/>
    </location>
</feature>
<dbReference type="InterPro" id="IPR051718">
    <property type="entry name" value="ARF_GTPase-activating"/>
</dbReference>
<dbReference type="GO" id="GO:0006355">
    <property type="term" value="P:regulation of DNA-templated transcription"/>
    <property type="evidence" value="ECO:0007669"/>
    <property type="project" value="InterPro"/>
</dbReference>
<dbReference type="SUPFAM" id="SSF57863">
    <property type="entry name" value="ArfGap/RecO-like zinc finger"/>
    <property type="match status" value="1"/>
</dbReference>
<reference evidence="9 10" key="1">
    <citation type="journal article" date="2009" name="Nature">
        <title>Evolution of pathogenicity and sexual reproduction in eight Candida genomes.</title>
        <authorList>
            <person name="Butler G."/>
            <person name="Rasmussen M.D."/>
            <person name="Lin M.F."/>
            <person name="Santos M.A."/>
            <person name="Sakthikumar S."/>
            <person name="Munro C.A."/>
            <person name="Rheinbay E."/>
            <person name="Grabherr M."/>
            <person name="Forche A."/>
            <person name="Reedy J.L."/>
            <person name="Agrafioti I."/>
            <person name="Arnaud M.B."/>
            <person name="Bates S."/>
            <person name="Brown A.J."/>
            <person name="Brunke S."/>
            <person name="Costanzo M.C."/>
            <person name="Fitzpatrick D.A."/>
            <person name="de Groot P.W."/>
            <person name="Harris D."/>
            <person name="Hoyer L.L."/>
            <person name="Hube B."/>
            <person name="Klis F.M."/>
            <person name="Kodira C."/>
            <person name="Lennard N."/>
            <person name="Logue M.E."/>
            <person name="Martin R."/>
            <person name="Neiman A.M."/>
            <person name="Nikolaou E."/>
            <person name="Quail M.A."/>
            <person name="Quinn J."/>
            <person name="Santos M.C."/>
            <person name="Schmitzberger F.F."/>
            <person name="Sherlock G."/>
            <person name="Shah P."/>
            <person name="Silverstein K.A."/>
            <person name="Skrzypek M.S."/>
            <person name="Soll D."/>
            <person name="Staggs R."/>
            <person name="Stansfield I."/>
            <person name="Stumpf M.P."/>
            <person name="Sudbery P.E."/>
            <person name="Srikantha T."/>
            <person name="Zeng Q."/>
            <person name="Berman J."/>
            <person name="Berriman M."/>
            <person name="Heitman J."/>
            <person name="Gow N.A."/>
            <person name="Lorenz M.C."/>
            <person name="Birren B.W."/>
            <person name="Kellis M."/>
            <person name="Cuomo C.A."/>
        </authorList>
    </citation>
    <scope>NUCLEOTIDE SEQUENCE [LARGE SCALE GENOMIC DNA]</scope>
    <source>
        <strain evidence="10">ATCC 11503 / BCRC 21390 / CBS 2605 / JCM 1781 / NBRC 1676 / NRRL YB-4239</strain>
    </source>
</reference>
<dbReference type="OrthoDB" id="10266696at2759"/>
<evidence type="ECO:0000313" key="9">
    <source>
        <dbReference type="EMBL" id="EDK44315.1"/>
    </source>
</evidence>
<proteinExistence type="predicted"/>
<evidence type="ECO:0000256" key="3">
    <source>
        <dbReference type="ARBA" id="ARBA00022771"/>
    </source>
</evidence>
<feature type="domain" description="Arf-GAP" evidence="8">
    <location>
        <begin position="24"/>
        <end position="133"/>
    </location>
</feature>
<dbReference type="AlphaFoldDB" id="A5DYQ7"/>
<feature type="compositionally biased region" description="Polar residues" evidence="6">
    <location>
        <begin position="139"/>
        <end position="148"/>
    </location>
</feature>
<evidence type="ECO:0000256" key="1">
    <source>
        <dbReference type="ARBA" id="ARBA00022468"/>
    </source>
</evidence>
<feature type="compositionally biased region" description="Low complexity" evidence="6">
    <location>
        <begin position="217"/>
        <end position="228"/>
    </location>
</feature>
<feature type="region of interest" description="Disordered" evidence="6">
    <location>
        <begin position="1"/>
        <end position="21"/>
    </location>
</feature>
<dbReference type="OMA" id="WGNEKCN"/>
<feature type="compositionally biased region" description="Low complexity" evidence="6">
    <location>
        <begin position="296"/>
        <end position="324"/>
    </location>
</feature>
<organism evidence="9 10">
    <name type="scientific">Lodderomyces elongisporus (strain ATCC 11503 / CBS 2605 / JCM 1781 / NBRC 1676 / NRRL YB-4239)</name>
    <name type="common">Yeast</name>
    <name type="synonym">Saccharomyces elongisporus</name>
    <dbReference type="NCBI Taxonomy" id="379508"/>
    <lineage>
        <taxon>Eukaryota</taxon>
        <taxon>Fungi</taxon>
        <taxon>Dikarya</taxon>
        <taxon>Ascomycota</taxon>
        <taxon>Saccharomycotina</taxon>
        <taxon>Pichiomycetes</taxon>
        <taxon>Debaryomycetaceae</taxon>
        <taxon>Candida/Lodderomyces clade</taxon>
        <taxon>Lodderomyces</taxon>
    </lineage>
</organism>
<dbReference type="VEuPathDB" id="FungiDB:LELG_02494"/>
<dbReference type="STRING" id="379508.A5DYQ7"/>
<feature type="region of interest" description="Disordered" evidence="6">
    <location>
        <begin position="139"/>
        <end position="282"/>
    </location>
</feature>
<dbReference type="GO" id="GO:0006888">
    <property type="term" value="P:endoplasmic reticulum to Golgi vesicle-mediated transport"/>
    <property type="evidence" value="ECO:0007669"/>
    <property type="project" value="TreeGrafter"/>
</dbReference>